<name>A0ACC7P4A5_9BACL</name>
<accession>A0ACC7P4A5</accession>
<comment type="caution">
    <text evidence="1">The sequence shown here is derived from an EMBL/GenBank/DDBJ whole genome shotgun (WGS) entry which is preliminary data.</text>
</comment>
<dbReference type="Proteomes" id="UP001631969">
    <property type="component" value="Unassembled WGS sequence"/>
</dbReference>
<evidence type="ECO:0000313" key="1">
    <source>
        <dbReference type="EMBL" id="MFM9331105.1"/>
    </source>
</evidence>
<reference evidence="1" key="1">
    <citation type="submission" date="2024-12" db="EMBL/GenBank/DDBJ databases">
        <authorList>
            <person name="Wu N."/>
        </authorList>
    </citation>
    <scope>NUCLEOTIDE SEQUENCE</scope>
    <source>
        <strain evidence="1">P15</strain>
    </source>
</reference>
<gene>
    <name evidence="1" type="ORF">ACI1P1_22685</name>
</gene>
<organism evidence="1 2">
    <name type="scientific">Paenibacillus mesotrionivorans</name>
    <dbReference type="NCBI Taxonomy" id="3160968"/>
    <lineage>
        <taxon>Bacteria</taxon>
        <taxon>Bacillati</taxon>
        <taxon>Bacillota</taxon>
        <taxon>Bacilli</taxon>
        <taxon>Bacillales</taxon>
        <taxon>Paenibacillaceae</taxon>
        <taxon>Paenibacillus</taxon>
    </lineage>
</organism>
<proteinExistence type="predicted"/>
<evidence type="ECO:0000313" key="2">
    <source>
        <dbReference type="Proteomes" id="UP001631969"/>
    </source>
</evidence>
<keyword evidence="2" id="KW-1185">Reference proteome</keyword>
<sequence length="759" mass="86946">MSLRKLTYVNQLAVYGIVLGIVPLAVLGLFSSIRASDTIQSYVEAGNAQILKHSQLTIEQNLKTVETSLAAYLNSSGSAYSFNIPLNQDYYEPLTELQTNMRQLQVFELGVQDVTLYNRDYRWKMDNGGIAAYKPGTEKVRGLEEFLRSNANSVWTWDESLVQYVKKNPLFSPAPSAIIVAEIPFSHLSKLMLRANPLGSTAILDREGNLLMHQDTGSIQAMLAEPDLRQRLKADEAPEGQVNWTYQGNDFGITFIRSEYNGWIYLAAAELQVIQKESHAIRSFTLWTCGVIGFLILFASWFGSRNMYRPIRVLHDNLMEPVEGGGAKEPEEEDHLQRIGHRVRGMLDKEKKMTSQLQMYQSQLKASFVQRLLLGDVTRREIAEKQERFGFPRNWQLLKVMAVEIDTLEGTRYDDKDTDLLLFAISNMAGEMLPQAGQLIPVVLNNRQWSVLGTDGGDAKEWNKDIQQWAESLQHAVADYLGVTVSIGISQPLEDWNGIPKGLKQAEETLKYRLMLGNEAIIYSEDVLSEPETDVHYPVKLEQELISDIKNGYLQQAEERLRFLLQELVKPPFHFQEYQLSLLRIMTEIGSLLQEEGIPLRVIIQGEQPLMEQMSANRTVEEMEGWFIHKLIHPVIALLEERRSNQFQTISDAVIGMIHQDFDTDLTLELCASRIDYHPHYVSKVFRQETGVNFSEYLLKHRLQMAKKWLTETDMTITEMAEKLKYTNPTNFIRYFRKIEGITPGQYRELNGSSLRRTE</sequence>
<dbReference type="EMBL" id="JBJURJ010000016">
    <property type="protein sequence ID" value="MFM9331105.1"/>
    <property type="molecule type" value="Genomic_DNA"/>
</dbReference>
<protein>
    <submittedName>
        <fullName evidence="1">Helix-turn-helix domain-containing protein</fullName>
    </submittedName>
</protein>